<dbReference type="InterPro" id="IPR029149">
    <property type="entry name" value="Creatin/AminoP/Spt16_N"/>
</dbReference>
<dbReference type="InterPro" id="IPR000587">
    <property type="entry name" value="Creatinase_N"/>
</dbReference>
<dbReference type="AlphaFoldDB" id="A0A382BRS6"/>
<dbReference type="EMBL" id="UINC01031070">
    <property type="protein sequence ID" value="SVB16526.1"/>
    <property type="molecule type" value="Genomic_DNA"/>
</dbReference>
<gene>
    <name evidence="2" type="ORF">METZ01_LOCUS169380</name>
</gene>
<feature type="domain" description="Creatinase N-terminal" evidence="1">
    <location>
        <begin position="53"/>
        <end position="118"/>
    </location>
</feature>
<proteinExistence type="predicted"/>
<sequence length="122" mass="13521">MNKRDFLKNSTVLGVTGSIVSPSSVLAQNPDRPPLKDITGDAASITVDERKARVSKAQKIMRKMNIDMLLIEAGSALIYFTGVRWRRSERFTGVLIPANGDITFITPFFEEPSVRESMAFGE</sequence>
<accession>A0A382BRS6</accession>
<dbReference type="Gene3D" id="3.40.350.10">
    <property type="entry name" value="Creatinase/prolidase N-terminal domain"/>
    <property type="match status" value="1"/>
</dbReference>
<reference evidence="2" key="1">
    <citation type="submission" date="2018-05" db="EMBL/GenBank/DDBJ databases">
        <authorList>
            <person name="Lanie J.A."/>
            <person name="Ng W.-L."/>
            <person name="Kazmierczak K.M."/>
            <person name="Andrzejewski T.M."/>
            <person name="Davidsen T.M."/>
            <person name="Wayne K.J."/>
            <person name="Tettelin H."/>
            <person name="Glass J.I."/>
            <person name="Rusch D."/>
            <person name="Podicherti R."/>
            <person name="Tsui H.-C.T."/>
            <person name="Winkler M.E."/>
        </authorList>
    </citation>
    <scope>NUCLEOTIDE SEQUENCE</scope>
</reference>
<name>A0A382BRS6_9ZZZZ</name>
<evidence type="ECO:0000313" key="2">
    <source>
        <dbReference type="EMBL" id="SVB16526.1"/>
    </source>
</evidence>
<dbReference type="SUPFAM" id="SSF53092">
    <property type="entry name" value="Creatinase/prolidase N-terminal domain"/>
    <property type="match status" value="1"/>
</dbReference>
<feature type="non-terminal residue" evidence="2">
    <location>
        <position position="122"/>
    </location>
</feature>
<organism evidence="2">
    <name type="scientific">marine metagenome</name>
    <dbReference type="NCBI Taxonomy" id="408172"/>
    <lineage>
        <taxon>unclassified sequences</taxon>
        <taxon>metagenomes</taxon>
        <taxon>ecological metagenomes</taxon>
    </lineage>
</organism>
<dbReference type="Pfam" id="PF01321">
    <property type="entry name" value="Creatinase_N"/>
    <property type="match status" value="1"/>
</dbReference>
<protein>
    <recommendedName>
        <fullName evidence="1">Creatinase N-terminal domain-containing protein</fullName>
    </recommendedName>
</protein>
<evidence type="ECO:0000259" key="1">
    <source>
        <dbReference type="Pfam" id="PF01321"/>
    </source>
</evidence>